<reference evidence="7 8" key="1">
    <citation type="submission" date="2019-09" db="EMBL/GenBank/DDBJ databases">
        <title>The draft genomes of Allium pathogen Pseudomonas sp.</title>
        <authorList>
            <person name="Fujikawa T."/>
            <person name="Sawada H."/>
        </authorList>
    </citation>
    <scope>NUCLEOTIDE SEQUENCE [LARGE SCALE GENOMIC DNA]</scope>
    <source>
        <strain evidence="7 8">MAFF 730085</strain>
    </source>
</reference>
<evidence type="ECO:0000313" key="7">
    <source>
        <dbReference type="EMBL" id="MPQ85177.1"/>
    </source>
</evidence>
<name>A0A5N7JUW8_9PSED</name>
<dbReference type="PROSITE" id="PS50894">
    <property type="entry name" value="HPT"/>
    <property type="match status" value="1"/>
</dbReference>
<feature type="domain" description="HPt" evidence="6">
    <location>
        <begin position="174"/>
        <end position="267"/>
    </location>
</feature>
<sequence length="267" mass="29899">MGSSDVASQQDPFRFCPPDHWRHSVILVADDHSVYRLMIGEFLNKLGLGRELVGDGREGLLAFSRTRFDLVISDCHMPLMDGFVMAREIRLLEQQRGLRRVPLIALTANPRHDDAQRCRDAGFDAWLLKPLTFARLCEVLLHWLPGTPGDPSSQAPQRSTSWPNRADMVQTFGSESVVEQMLDSLLREALTDTAALAHARLTLNAELTAERLHRLLGSLAFLGCDALGARGGWLVEQVRAHGVAKNSVRLEAFENDLKFYLAYLNKL</sequence>
<evidence type="ECO:0000256" key="4">
    <source>
        <dbReference type="PROSITE-ProRule" id="PRU00169"/>
    </source>
</evidence>
<dbReference type="AlphaFoldDB" id="A0A5N7JUW8"/>
<comment type="caution">
    <text evidence="7">The sequence shown here is derived from an EMBL/GenBank/DDBJ whole genome shotgun (WGS) entry which is preliminary data.</text>
</comment>
<dbReference type="PROSITE" id="PS50110">
    <property type="entry name" value="RESPONSE_REGULATORY"/>
    <property type="match status" value="1"/>
</dbReference>
<keyword evidence="1 4" id="KW-0597">Phosphoprotein</keyword>
<evidence type="ECO:0000256" key="1">
    <source>
        <dbReference type="ARBA" id="ARBA00022553"/>
    </source>
</evidence>
<dbReference type="Gene3D" id="3.40.50.2300">
    <property type="match status" value="1"/>
</dbReference>
<dbReference type="SUPFAM" id="SSF47226">
    <property type="entry name" value="Histidine-containing phosphotransfer domain, HPT domain"/>
    <property type="match status" value="1"/>
</dbReference>
<dbReference type="InterPro" id="IPR011006">
    <property type="entry name" value="CheY-like_superfamily"/>
</dbReference>
<feature type="modified residue" description="Phosphohistidine" evidence="3">
    <location>
        <position position="213"/>
    </location>
</feature>
<dbReference type="SMART" id="SM00448">
    <property type="entry name" value="REC"/>
    <property type="match status" value="1"/>
</dbReference>
<protein>
    <submittedName>
        <fullName evidence="7">Response regulator</fullName>
    </submittedName>
</protein>
<dbReference type="InterPro" id="IPR036641">
    <property type="entry name" value="HPT_dom_sf"/>
</dbReference>
<evidence type="ECO:0000259" key="6">
    <source>
        <dbReference type="PROSITE" id="PS50894"/>
    </source>
</evidence>
<dbReference type="GO" id="GO:0004672">
    <property type="term" value="F:protein kinase activity"/>
    <property type="evidence" value="ECO:0007669"/>
    <property type="project" value="UniProtKB-ARBA"/>
</dbReference>
<feature type="modified residue" description="4-aspartylphosphate" evidence="4">
    <location>
        <position position="74"/>
    </location>
</feature>
<keyword evidence="2" id="KW-0902">Two-component regulatory system</keyword>
<dbReference type="GO" id="GO:0005886">
    <property type="term" value="C:plasma membrane"/>
    <property type="evidence" value="ECO:0007669"/>
    <property type="project" value="UniProtKB-SubCell"/>
</dbReference>
<accession>A0A5N7JUW8</accession>
<dbReference type="SUPFAM" id="SSF52172">
    <property type="entry name" value="CheY-like"/>
    <property type="match status" value="1"/>
</dbReference>
<dbReference type="PANTHER" id="PTHR45339">
    <property type="entry name" value="HYBRID SIGNAL TRANSDUCTION HISTIDINE KINASE J"/>
    <property type="match status" value="1"/>
</dbReference>
<feature type="domain" description="Response regulatory" evidence="5">
    <location>
        <begin position="25"/>
        <end position="144"/>
    </location>
</feature>
<dbReference type="PANTHER" id="PTHR45339:SF5">
    <property type="entry name" value="HISTIDINE KINASE"/>
    <property type="match status" value="1"/>
</dbReference>
<proteinExistence type="predicted"/>
<evidence type="ECO:0000259" key="5">
    <source>
        <dbReference type="PROSITE" id="PS50110"/>
    </source>
</evidence>
<dbReference type="GO" id="GO:0000160">
    <property type="term" value="P:phosphorelay signal transduction system"/>
    <property type="evidence" value="ECO:0007669"/>
    <property type="project" value="UniProtKB-KW"/>
</dbReference>
<dbReference type="GO" id="GO:0005524">
    <property type="term" value="F:ATP binding"/>
    <property type="evidence" value="ECO:0007669"/>
    <property type="project" value="UniProtKB-KW"/>
</dbReference>
<evidence type="ECO:0000256" key="3">
    <source>
        <dbReference type="PROSITE-ProRule" id="PRU00110"/>
    </source>
</evidence>
<evidence type="ECO:0000256" key="2">
    <source>
        <dbReference type="ARBA" id="ARBA00023012"/>
    </source>
</evidence>
<dbReference type="CDD" id="cd17546">
    <property type="entry name" value="REC_hyHK_CKI1_RcsC-like"/>
    <property type="match status" value="1"/>
</dbReference>
<evidence type="ECO:0000313" key="8">
    <source>
        <dbReference type="Proteomes" id="UP000325438"/>
    </source>
</evidence>
<dbReference type="Pfam" id="PF00072">
    <property type="entry name" value="Response_reg"/>
    <property type="match status" value="1"/>
</dbReference>
<dbReference type="Proteomes" id="UP000325438">
    <property type="component" value="Unassembled WGS sequence"/>
</dbReference>
<dbReference type="InterPro" id="IPR001789">
    <property type="entry name" value="Sig_transdc_resp-reg_receiver"/>
</dbReference>
<organism evidence="7 8">
    <name type="scientific">Pseudomonas kitaguniensis</name>
    <dbReference type="NCBI Taxonomy" id="2607908"/>
    <lineage>
        <taxon>Bacteria</taxon>
        <taxon>Pseudomonadati</taxon>
        <taxon>Pseudomonadota</taxon>
        <taxon>Gammaproteobacteria</taxon>
        <taxon>Pseudomonadales</taxon>
        <taxon>Pseudomonadaceae</taxon>
        <taxon>Pseudomonas</taxon>
    </lineage>
</organism>
<dbReference type="EMBL" id="VUBA01000088">
    <property type="protein sequence ID" value="MPQ85177.1"/>
    <property type="molecule type" value="Genomic_DNA"/>
</dbReference>
<gene>
    <name evidence="7" type="ORF">F0170_15000</name>
</gene>
<dbReference type="InterPro" id="IPR008207">
    <property type="entry name" value="Sig_transdc_His_kin_Hpt_dom"/>
</dbReference>